<reference evidence="16" key="1">
    <citation type="submission" date="2017-09" db="EMBL/GenBank/DDBJ databases">
        <title>The Reconstruction of 2,631 Draft Metagenome-Assembled Genomes from the Global Oceans.</title>
        <authorList>
            <person name="Tully B.J."/>
            <person name="Graham E.D."/>
            <person name="Heidelberg J.F."/>
        </authorList>
    </citation>
    <scope>NUCLEOTIDE SEQUENCE [LARGE SCALE GENOMIC DNA]</scope>
</reference>
<accession>A0A2D6YHP7</accession>
<dbReference type="Pfam" id="PF00474">
    <property type="entry name" value="SSF"/>
    <property type="match status" value="1"/>
</dbReference>
<sequence length="467" mass="52087">MMWFGILLLAYLIGLVYVLRLSQIAEVGPASEYSYRFADSNIGSVLGVLTFSATLFSSFTLLGLPDFFRNHGVGTWIFLGVTDMAMAFLALWFGLKVREKFNVQEFESVSEMLAKTYHADWVRFIYWAGIFVFLLPYVAIQIKGVSSFLSVAFPVDIPNWIWSLFIFLAILVYSHLGGLKAIIYNDAIQGMILLMITMLIATICLDQLGGWTSMFERIEEKNPKLLSIPGPTGLLNTQFLLVSFLTIVLMPISQPQLFVRFTVMRDERSMIEMVLGMSVFVFLIITPTIAIGMYGAINYPDLPANEFWVKTLVNDQPEIIGALAVVGLIAAAMSTADSQLFALESEVSPTIRTYSFRKFPILIFAIMAFGLAVLSSSELLLLATVSFAGTSLLAPMILLAVLSKDGEHPPLLIPVICGASLLIYLISLLSGFVPQVIFEFRIELLLLFLNLIIVGFFYFFREQSRMA</sequence>
<dbReference type="Proteomes" id="UP000226525">
    <property type="component" value="Unassembled WGS sequence"/>
</dbReference>
<keyword evidence="5 14" id="KW-0812">Transmembrane</keyword>
<keyword evidence="8" id="KW-0915">Sodium</keyword>
<evidence type="ECO:0000256" key="5">
    <source>
        <dbReference type="ARBA" id="ARBA00022692"/>
    </source>
</evidence>
<feature type="transmembrane region" description="Helical" evidence="14">
    <location>
        <begin position="121"/>
        <end position="140"/>
    </location>
</feature>
<evidence type="ECO:0000256" key="1">
    <source>
        <dbReference type="ARBA" id="ARBA00004651"/>
    </source>
</evidence>
<evidence type="ECO:0000256" key="14">
    <source>
        <dbReference type="SAM" id="Phobius"/>
    </source>
</evidence>
<evidence type="ECO:0000256" key="11">
    <source>
        <dbReference type="ARBA" id="ARBA00023201"/>
    </source>
</evidence>
<feature type="transmembrane region" description="Helical" evidence="14">
    <location>
        <begin position="42"/>
        <end position="64"/>
    </location>
</feature>
<feature type="transmembrane region" description="Helical" evidence="14">
    <location>
        <begin position="234"/>
        <end position="252"/>
    </location>
</feature>
<feature type="transmembrane region" description="Helical" evidence="14">
    <location>
        <begin position="319"/>
        <end position="343"/>
    </location>
</feature>
<evidence type="ECO:0000256" key="12">
    <source>
        <dbReference type="ARBA" id="ARBA00033708"/>
    </source>
</evidence>
<proteinExistence type="inferred from homology"/>
<keyword evidence="4" id="KW-1003">Cell membrane</keyword>
<keyword evidence="6" id="KW-0769">Symport</keyword>
<evidence type="ECO:0000256" key="3">
    <source>
        <dbReference type="ARBA" id="ARBA00022448"/>
    </source>
</evidence>
<evidence type="ECO:0000256" key="9">
    <source>
        <dbReference type="ARBA" id="ARBA00023065"/>
    </source>
</evidence>
<comment type="subcellular location">
    <subcellularLocation>
        <location evidence="1">Cell membrane</location>
        <topology evidence="1">Multi-pass membrane protein</topology>
    </subcellularLocation>
</comment>
<feature type="transmembrane region" description="Helical" evidence="14">
    <location>
        <begin position="160"/>
        <end position="179"/>
    </location>
</feature>
<evidence type="ECO:0000256" key="4">
    <source>
        <dbReference type="ARBA" id="ARBA00022475"/>
    </source>
</evidence>
<name>A0A2D6YHP7_9DELT</name>
<feature type="transmembrane region" description="Helical" evidence="14">
    <location>
        <begin position="191"/>
        <end position="214"/>
    </location>
</feature>
<evidence type="ECO:0000256" key="10">
    <source>
        <dbReference type="ARBA" id="ARBA00023136"/>
    </source>
</evidence>
<protein>
    <submittedName>
        <fullName evidence="15">Sodium:solute symporter</fullName>
    </submittedName>
</protein>
<organism evidence="15 16">
    <name type="scientific">SAR324 cluster bacterium</name>
    <dbReference type="NCBI Taxonomy" id="2024889"/>
    <lineage>
        <taxon>Bacteria</taxon>
        <taxon>Deltaproteobacteria</taxon>
        <taxon>SAR324 cluster</taxon>
    </lineage>
</organism>
<gene>
    <name evidence="15" type="ORF">CMN54_04340</name>
</gene>
<dbReference type="PANTHER" id="PTHR48086:SF3">
    <property type="entry name" value="SODIUM_PROLINE SYMPORTER"/>
    <property type="match status" value="1"/>
</dbReference>
<evidence type="ECO:0000256" key="7">
    <source>
        <dbReference type="ARBA" id="ARBA00022989"/>
    </source>
</evidence>
<dbReference type="InterPro" id="IPR001734">
    <property type="entry name" value="Na/solute_symporter"/>
</dbReference>
<evidence type="ECO:0000313" key="16">
    <source>
        <dbReference type="Proteomes" id="UP000226525"/>
    </source>
</evidence>
<comment type="similarity">
    <text evidence="2 13">Belongs to the sodium:solute symporter (SSF) (TC 2.A.21) family.</text>
</comment>
<dbReference type="Gene3D" id="1.20.1730.10">
    <property type="entry name" value="Sodium/glucose cotransporter"/>
    <property type="match status" value="1"/>
</dbReference>
<feature type="transmembrane region" description="Helical" evidence="14">
    <location>
        <begin position="6"/>
        <end position="22"/>
    </location>
</feature>
<evidence type="ECO:0000256" key="8">
    <source>
        <dbReference type="ARBA" id="ARBA00023053"/>
    </source>
</evidence>
<dbReference type="AlphaFoldDB" id="A0A2D6YHP7"/>
<keyword evidence="10 14" id="KW-0472">Membrane</keyword>
<keyword evidence="9" id="KW-0406">Ion transport</keyword>
<dbReference type="PROSITE" id="PS50283">
    <property type="entry name" value="NA_SOLUT_SYMP_3"/>
    <property type="match status" value="1"/>
</dbReference>
<keyword evidence="3" id="KW-0813">Transport</keyword>
<evidence type="ECO:0000256" key="6">
    <source>
        <dbReference type="ARBA" id="ARBA00022847"/>
    </source>
</evidence>
<feature type="transmembrane region" description="Helical" evidence="14">
    <location>
        <begin position="411"/>
        <end position="434"/>
    </location>
</feature>
<dbReference type="GO" id="GO:0015293">
    <property type="term" value="F:symporter activity"/>
    <property type="evidence" value="ECO:0007669"/>
    <property type="project" value="UniProtKB-KW"/>
</dbReference>
<comment type="caution">
    <text evidence="15">The sequence shown here is derived from an EMBL/GenBank/DDBJ whole genome shotgun (WGS) entry which is preliminary data.</text>
</comment>
<keyword evidence="11" id="KW-0739">Sodium transport</keyword>
<dbReference type="GO" id="GO:0006814">
    <property type="term" value="P:sodium ion transport"/>
    <property type="evidence" value="ECO:0007669"/>
    <property type="project" value="UniProtKB-KW"/>
</dbReference>
<comment type="catalytic activity">
    <reaction evidence="12">
        <text>L-proline(in) + Na(+)(in) = L-proline(out) + Na(+)(out)</text>
        <dbReference type="Rhea" id="RHEA:28967"/>
        <dbReference type="ChEBI" id="CHEBI:29101"/>
        <dbReference type="ChEBI" id="CHEBI:60039"/>
    </reaction>
</comment>
<feature type="transmembrane region" description="Helical" evidence="14">
    <location>
        <begin position="273"/>
        <end position="299"/>
    </location>
</feature>
<feature type="transmembrane region" description="Helical" evidence="14">
    <location>
        <begin position="380"/>
        <end position="402"/>
    </location>
</feature>
<dbReference type="InterPro" id="IPR050277">
    <property type="entry name" value="Sodium:Solute_Symporter"/>
</dbReference>
<dbReference type="InterPro" id="IPR038377">
    <property type="entry name" value="Na/Glc_symporter_sf"/>
</dbReference>
<dbReference type="PANTHER" id="PTHR48086">
    <property type="entry name" value="SODIUM/PROLINE SYMPORTER-RELATED"/>
    <property type="match status" value="1"/>
</dbReference>
<evidence type="ECO:0000256" key="13">
    <source>
        <dbReference type="RuleBase" id="RU362091"/>
    </source>
</evidence>
<feature type="transmembrane region" description="Helical" evidence="14">
    <location>
        <begin position="76"/>
        <end position="95"/>
    </location>
</feature>
<evidence type="ECO:0000313" key="15">
    <source>
        <dbReference type="EMBL" id="MAH62674.1"/>
    </source>
</evidence>
<dbReference type="EMBL" id="NZEX01000045">
    <property type="protein sequence ID" value="MAH62674.1"/>
    <property type="molecule type" value="Genomic_DNA"/>
</dbReference>
<keyword evidence="7 14" id="KW-1133">Transmembrane helix</keyword>
<feature type="transmembrane region" description="Helical" evidence="14">
    <location>
        <begin position="355"/>
        <end position="374"/>
    </location>
</feature>
<evidence type="ECO:0000256" key="2">
    <source>
        <dbReference type="ARBA" id="ARBA00006434"/>
    </source>
</evidence>
<feature type="transmembrane region" description="Helical" evidence="14">
    <location>
        <begin position="440"/>
        <end position="460"/>
    </location>
</feature>
<dbReference type="GO" id="GO:0005886">
    <property type="term" value="C:plasma membrane"/>
    <property type="evidence" value="ECO:0007669"/>
    <property type="project" value="UniProtKB-SubCell"/>
</dbReference>